<dbReference type="AlphaFoldDB" id="A0AAV9WHX8"/>
<dbReference type="EMBL" id="JAVHJL010000003">
    <property type="protein sequence ID" value="KAK6507767.1"/>
    <property type="molecule type" value="Genomic_DNA"/>
</dbReference>
<dbReference type="InterPro" id="IPR036047">
    <property type="entry name" value="F-box-like_dom_sf"/>
</dbReference>
<dbReference type="SUPFAM" id="SSF81383">
    <property type="entry name" value="F-box domain"/>
    <property type="match status" value="1"/>
</dbReference>
<dbReference type="Gene3D" id="1.20.1280.50">
    <property type="match status" value="1"/>
</dbReference>
<evidence type="ECO:0000313" key="3">
    <source>
        <dbReference type="Proteomes" id="UP001370758"/>
    </source>
</evidence>
<accession>A0AAV9WHX8</accession>
<name>A0AAV9WHX8_9PEZI</name>
<evidence type="ECO:0000259" key="1">
    <source>
        <dbReference type="Pfam" id="PF00646"/>
    </source>
</evidence>
<organism evidence="2 3">
    <name type="scientific">Arthrobotrys musiformis</name>
    <dbReference type="NCBI Taxonomy" id="47236"/>
    <lineage>
        <taxon>Eukaryota</taxon>
        <taxon>Fungi</taxon>
        <taxon>Dikarya</taxon>
        <taxon>Ascomycota</taxon>
        <taxon>Pezizomycotina</taxon>
        <taxon>Orbiliomycetes</taxon>
        <taxon>Orbiliales</taxon>
        <taxon>Orbiliaceae</taxon>
        <taxon>Arthrobotrys</taxon>
    </lineage>
</organism>
<dbReference type="Pfam" id="PF00646">
    <property type="entry name" value="F-box"/>
    <property type="match status" value="1"/>
</dbReference>
<dbReference type="InterPro" id="IPR001810">
    <property type="entry name" value="F-box_dom"/>
</dbReference>
<evidence type="ECO:0000313" key="2">
    <source>
        <dbReference type="EMBL" id="KAK6507767.1"/>
    </source>
</evidence>
<dbReference type="Proteomes" id="UP001370758">
    <property type="component" value="Unassembled WGS sequence"/>
</dbReference>
<protein>
    <recommendedName>
        <fullName evidence="1">F-box domain-containing protein</fullName>
    </recommendedName>
</protein>
<proteinExistence type="predicted"/>
<comment type="caution">
    <text evidence="2">The sequence shown here is derived from an EMBL/GenBank/DDBJ whole genome shotgun (WGS) entry which is preliminary data.</text>
</comment>
<feature type="domain" description="F-box" evidence="1">
    <location>
        <begin position="32"/>
        <end position="66"/>
    </location>
</feature>
<keyword evidence="3" id="KW-1185">Reference proteome</keyword>
<gene>
    <name evidence="2" type="ORF">TWF481_006189</name>
</gene>
<sequence>MEHLENNVAPMQNLEEATEQGEATASDLGPIFPTEIEIEIVSHVPFKYWVTIRQVCKRWRAITDLPSIQYLPITEWEPSALDPRFKGVKFGIHKAVYEVVDYLGDMLNVDGFRRPNPRTCQRIKPYLDQPLTIPSLPHTLQDVQLGIEMPPRAERPVRPGYTFKVVPVPCKEVRKLILAPHPMDSNKINITNLNGKEEITGVTVGEFYKSVELRSRVRTGDTYTQILLKWRIRNPTTEWWWKEWDALPGFYELPLAIGDKALEQGKVSHI</sequence>
<reference evidence="2 3" key="1">
    <citation type="submission" date="2023-08" db="EMBL/GenBank/DDBJ databases">
        <authorList>
            <person name="Palmer J.M."/>
        </authorList>
    </citation>
    <scope>NUCLEOTIDE SEQUENCE [LARGE SCALE GENOMIC DNA]</scope>
    <source>
        <strain evidence="2 3">TWF481</strain>
    </source>
</reference>